<dbReference type="AlphaFoldDB" id="A0A9C6TNM8"/>
<proteinExistence type="predicted"/>
<keyword evidence="1" id="KW-0862">Zinc</keyword>
<feature type="compositionally biased region" description="Pro residues" evidence="2">
    <location>
        <begin position="368"/>
        <end position="377"/>
    </location>
</feature>
<keyword evidence="1" id="KW-0863">Zinc-finger</keyword>
<evidence type="ECO:0000256" key="1">
    <source>
        <dbReference type="PROSITE-ProRule" id="PRU00042"/>
    </source>
</evidence>
<name>A0A9C6TNM8_FRAOC</name>
<dbReference type="Gene3D" id="3.30.160.60">
    <property type="entry name" value="Classic Zinc Finger"/>
    <property type="match status" value="1"/>
</dbReference>
<feature type="compositionally biased region" description="Low complexity" evidence="2">
    <location>
        <begin position="225"/>
        <end position="235"/>
    </location>
</feature>
<dbReference type="PROSITE" id="PS00028">
    <property type="entry name" value="ZINC_FINGER_C2H2_1"/>
    <property type="match status" value="2"/>
</dbReference>
<dbReference type="InterPro" id="IPR013087">
    <property type="entry name" value="Znf_C2H2_type"/>
</dbReference>
<evidence type="ECO:0000313" key="5">
    <source>
        <dbReference type="RefSeq" id="XP_052119655.1"/>
    </source>
</evidence>
<dbReference type="RefSeq" id="XP_052119655.1">
    <property type="nucleotide sequence ID" value="XM_052263695.1"/>
</dbReference>
<feature type="compositionally biased region" description="Gly residues" evidence="2">
    <location>
        <begin position="38"/>
        <end position="53"/>
    </location>
</feature>
<sequence length="634" mass="67440">MPPPVLELGQDEAGEGATSAFVEALRQWAAKKLQEGQGAQGKQGGGGRTGLLGAGRQKGQSRTGLQDAGQAASQPRTGLQDAEQGSQPRTGLQDAGQAGSQPRTGLQDAEQGSQPRTGLQDAEQGSQGNNDDTDQKPSACARCGAMVNHNDAVRGLHECDDLVESAPLSDSFVAQLTICLECDTVVECDKLCHCYQLGGQHGDPVGVVQVDSQGYSLGEQHGDQDGIQDGIQGDIQDGDQDGDQDGEQHGEQQEGESTAVEPPPNCARETVRDQESDSSSEMDCSSENVTPVGASGPSTTSDNQGRLRCRPIKELQMEVEDAPPNLSSPPDAPSSDGMPHLSPQGKIYRRIDAPPILSPQRVAHQTHSPPPLSPLNEPPTSGAPLRSSRQESEDDEEAAELLATPILQTNSPQTAAVHPHSTPLLDTEQLSLVPQSHVHRASAATAPRQPCLPCLMCPESEAVLMTSHDLDAHMFEAHGGTAGDVQCGACQVHFRDEDTLLAHARRCHDGLLFDVALLGASAAQGEAVCRLCWRQFADKAAVRTHQEAQHMGVVPLDRLEHLASMLLNLRLTHVSGQDPDGRAEDDAEVEIVGEVSSPHTYGGARRCDCANCLGVIRRRPTQQLINSRIETHTR</sequence>
<keyword evidence="4" id="KW-1185">Reference proteome</keyword>
<evidence type="ECO:0000256" key="2">
    <source>
        <dbReference type="SAM" id="MobiDB-lite"/>
    </source>
</evidence>
<feature type="compositionally biased region" description="Polar residues" evidence="2">
    <location>
        <begin position="71"/>
        <end position="90"/>
    </location>
</feature>
<organism evidence="4 5">
    <name type="scientific">Frankliniella occidentalis</name>
    <name type="common">Western flower thrips</name>
    <name type="synonym">Euthrips occidentalis</name>
    <dbReference type="NCBI Taxonomy" id="133901"/>
    <lineage>
        <taxon>Eukaryota</taxon>
        <taxon>Metazoa</taxon>
        <taxon>Ecdysozoa</taxon>
        <taxon>Arthropoda</taxon>
        <taxon>Hexapoda</taxon>
        <taxon>Insecta</taxon>
        <taxon>Pterygota</taxon>
        <taxon>Neoptera</taxon>
        <taxon>Paraneoptera</taxon>
        <taxon>Thysanoptera</taxon>
        <taxon>Terebrantia</taxon>
        <taxon>Thripoidea</taxon>
        <taxon>Thripidae</taxon>
        <taxon>Frankliniella</taxon>
    </lineage>
</organism>
<feature type="region of interest" description="Disordered" evidence="2">
    <location>
        <begin position="216"/>
        <end position="307"/>
    </location>
</feature>
<dbReference type="Proteomes" id="UP000504606">
    <property type="component" value="Unplaced"/>
</dbReference>
<feature type="domain" description="C2H2-type" evidence="3">
    <location>
        <begin position="527"/>
        <end position="555"/>
    </location>
</feature>
<dbReference type="KEGG" id="foc:113217631"/>
<accession>A0A9C6TNM8</accession>
<evidence type="ECO:0000313" key="4">
    <source>
        <dbReference type="Proteomes" id="UP000504606"/>
    </source>
</evidence>
<dbReference type="GeneID" id="113217631"/>
<feature type="region of interest" description="Disordered" evidence="2">
    <location>
        <begin position="32"/>
        <end position="137"/>
    </location>
</feature>
<gene>
    <name evidence="5" type="primary">LOC113217631</name>
</gene>
<dbReference type="GO" id="GO:0008270">
    <property type="term" value="F:zinc ion binding"/>
    <property type="evidence" value="ECO:0007669"/>
    <property type="project" value="UniProtKB-KW"/>
</dbReference>
<feature type="region of interest" description="Disordered" evidence="2">
    <location>
        <begin position="321"/>
        <end position="345"/>
    </location>
</feature>
<dbReference type="OrthoDB" id="10688896at2759"/>
<protein>
    <submittedName>
        <fullName evidence="5">Uncharacterized protein LOC113217631 isoform X1</fullName>
    </submittedName>
</protein>
<feature type="compositionally biased region" description="Polar residues" evidence="2">
    <location>
        <begin position="98"/>
        <end position="130"/>
    </location>
</feature>
<feature type="compositionally biased region" description="Acidic residues" evidence="2">
    <location>
        <begin position="236"/>
        <end position="245"/>
    </location>
</feature>
<dbReference type="SMART" id="SM00355">
    <property type="entry name" value="ZnF_C2H2"/>
    <property type="match status" value="3"/>
</dbReference>
<reference evidence="5" key="1">
    <citation type="submission" date="2025-08" db="UniProtKB">
        <authorList>
            <consortium name="RefSeq"/>
        </authorList>
    </citation>
    <scope>IDENTIFICATION</scope>
    <source>
        <tissue evidence="5">Whole organism</tissue>
    </source>
</reference>
<keyword evidence="1" id="KW-0479">Metal-binding</keyword>
<feature type="compositionally biased region" description="Low complexity" evidence="2">
    <location>
        <begin position="277"/>
        <end position="287"/>
    </location>
</feature>
<evidence type="ECO:0000259" key="3">
    <source>
        <dbReference type="PROSITE" id="PS50157"/>
    </source>
</evidence>
<feature type="region of interest" description="Disordered" evidence="2">
    <location>
        <begin position="360"/>
        <end position="398"/>
    </location>
</feature>
<dbReference type="PROSITE" id="PS50157">
    <property type="entry name" value="ZINC_FINGER_C2H2_2"/>
    <property type="match status" value="1"/>
</dbReference>